<proteinExistence type="predicted"/>
<evidence type="ECO:0000313" key="2">
    <source>
        <dbReference type="Proteomes" id="UP000255213"/>
    </source>
</evidence>
<dbReference type="RefSeq" id="WP_194194291.1">
    <property type="nucleotide sequence ID" value="NZ_CAKOCW010000103.1"/>
</dbReference>
<dbReference type="EMBL" id="UHEN01000001">
    <property type="protein sequence ID" value="SUN07608.1"/>
    <property type="molecule type" value="Genomic_DNA"/>
</dbReference>
<organism evidence="1 2">
    <name type="scientific">Streptococcus acidominimus</name>
    <dbReference type="NCBI Taxonomy" id="1326"/>
    <lineage>
        <taxon>Bacteria</taxon>
        <taxon>Bacillati</taxon>
        <taxon>Bacillota</taxon>
        <taxon>Bacilli</taxon>
        <taxon>Lactobacillales</taxon>
        <taxon>Streptococcaceae</taxon>
        <taxon>Streptococcus</taxon>
    </lineage>
</organism>
<name>A0A380IFY4_STRAI</name>
<gene>
    <name evidence="1" type="primary">flaR_1</name>
    <name evidence="1" type="ORF">NCTC12957_01287</name>
</gene>
<reference evidence="1 2" key="1">
    <citation type="submission" date="2018-06" db="EMBL/GenBank/DDBJ databases">
        <authorList>
            <consortium name="Pathogen Informatics"/>
            <person name="Doyle S."/>
        </authorList>
    </citation>
    <scope>NUCLEOTIDE SEQUENCE [LARGE SCALE GENOMIC DNA]</scope>
    <source>
        <strain evidence="1 2">NCTC12957</strain>
    </source>
</reference>
<accession>A0A380IFY4</accession>
<protein>
    <submittedName>
        <fullName evidence="1">DNA topology modulation protein</fullName>
    </submittedName>
</protein>
<dbReference type="Proteomes" id="UP000255213">
    <property type="component" value="Unassembled WGS sequence"/>
</dbReference>
<dbReference type="AlphaFoldDB" id="A0A380IFY4"/>
<evidence type="ECO:0000313" key="1">
    <source>
        <dbReference type="EMBL" id="SUN07608.1"/>
    </source>
</evidence>
<sequence>MAEGCTEKLDWAFILWILKDSRSPKAQSRSRYQAICKTYVDKVKILRNQKELDQYLENIKG</sequence>